<organism evidence="1 2">
    <name type="scientific">Subdoligranulum variabile</name>
    <dbReference type="NCBI Taxonomy" id="214851"/>
    <lineage>
        <taxon>Bacteria</taxon>
        <taxon>Bacillati</taxon>
        <taxon>Bacillota</taxon>
        <taxon>Clostridia</taxon>
        <taxon>Eubacteriales</taxon>
        <taxon>Oscillospiraceae</taxon>
        <taxon>Subdoligranulum</taxon>
    </lineage>
</organism>
<reference evidence="1" key="1">
    <citation type="journal article" date="2021" name="PeerJ">
        <title>Extensive microbial diversity within the chicken gut microbiome revealed by metagenomics and culture.</title>
        <authorList>
            <person name="Gilroy R."/>
            <person name="Ravi A."/>
            <person name="Getino M."/>
            <person name="Pursley I."/>
            <person name="Horton D.L."/>
            <person name="Alikhan N.F."/>
            <person name="Baker D."/>
            <person name="Gharbi K."/>
            <person name="Hall N."/>
            <person name="Watson M."/>
            <person name="Adriaenssens E.M."/>
            <person name="Foster-Nyarko E."/>
            <person name="Jarju S."/>
            <person name="Secka A."/>
            <person name="Antonio M."/>
            <person name="Oren A."/>
            <person name="Chaudhuri R.R."/>
            <person name="La Ragione R."/>
            <person name="Hildebrand F."/>
            <person name="Pallen M.J."/>
        </authorList>
    </citation>
    <scope>NUCLEOTIDE SEQUENCE</scope>
    <source>
        <strain evidence="1">ChiBcec21-2208</strain>
    </source>
</reference>
<dbReference type="EMBL" id="DYVE01000278">
    <property type="protein sequence ID" value="HJG29114.1"/>
    <property type="molecule type" value="Genomic_DNA"/>
</dbReference>
<gene>
    <name evidence="1" type="ORF">K8V20_10795</name>
</gene>
<name>A0A921IKV2_9FIRM</name>
<reference evidence="1" key="2">
    <citation type="submission" date="2021-09" db="EMBL/GenBank/DDBJ databases">
        <authorList>
            <person name="Gilroy R."/>
        </authorList>
    </citation>
    <scope>NUCLEOTIDE SEQUENCE</scope>
    <source>
        <strain evidence="1">ChiBcec21-2208</strain>
    </source>
</reference>
<sequence>MTSSREYAFFLQVLERSGISCLEFSLPAQGDPELDGGLRRSLGVGPSVFSSCRSMFAYMEPGILYHIADRFYLNYLFFLLPGGARCAALGPYLSIQPSPQQIFETAEQCQLSPARIRLLEEFYITMPQIADNSPFYSLLFCLCETLSGRRAQVRQVTIEEKLTSSAPVLPRKTADLAAAMQRLEKRYHFEDELMQAIAAGDRTKPKYGS</sequence>
<dbReference type="AlphaFoldDB" id="A0A921IKV2"/>
<accession>A0A921IKV2</accession>
<proteinExistence type="predicted"/>
<protein>
    <submittedName>
        <fullName evidence="1">Uncharacterized protein</fullName>
    </submittedName>
</protein>
<evidence type="ECO:0000313" key="1">
    <source>
        <dbReference type="EMBL" id="HJG29114.1"/>
    </source>
</evidence>
<comment type="caution">
    <text evidence="1">The sequence shown here is derived from an EMBL/GenBank/DDBJ whole genome shotgun (WGS) entry which is preliminary data.</text>
</comment>
<evidence type="ECO:0000313" key="2">
    <source>
        <dbReference type="Proteomes" id="UP000782880"/>
    </source>
</evidence>
<dbReference type="Proteomes" id="UP000782880">
    <property type="component" value="Unassembled WGS sequence"/>
</dbReference>